<dbReference type="STRING" id="411467.BACCAP_01497"/>
<evidence type="ECO:0000313" key="2">
    <source>
        <dbReference type="Proteomes" id="UP000003639"/>
    </source>
</evidence>
<accession>A6NTG8</accession>
<reference evidence="1 2" key="1">
    <citation type="submission" date="2007-04" db="EMBL/GenBank/DDBJ databases">
        <authorList>
            <person name="Fulton L."/>
            <person name="Clifton S."/>
            <person name="Fulton B."/>
            <person name="Xu J."/>
            <person name="Minx P."/>
            <person name="Pepin K.H."/>
            <person name="Johnson M."/>
            <person name="Thiruvilangam P."/>
            <person name="Bhonagiri V."/>
            <person name="Nash W.E."/>
            <person name="Mardis E.R."/>
            <person name="Wilson R.K."/>
        </authorList>
    </citation>
    <scope>NUCLEOTIDE SEQUENCE [LARGE SCALE GENOMIC DNA]</scope>
    <source>
        <strain evidence="1 2">ATCC 29799</strain>
    </source>
</reference>
<sequence>MLFLYVSQISPLFLRLYIYISAFHSGFQENFMGFFRELLTFSLFCRIILYNKFKATYLNTAAHS</sequence>
<comment type="caution">
    <text evidence="1">The sequence shown here is derived from an EMBL/GenBank/DDBJ whole genome shotgun (WGS) entry which is preliminary data.</text>
</comment>
<gene>
    <name evidence="1" type="ORF">BACCAP_01497</name>
</gene>
<proteinExistence type="predicted"/>
<organism evidence="1 2">
    <name type="scientific">Pseudoflavonifractor capillosus ATCC 29799</name>
    <dbReference type="NCBI Taxonomy" id="411467"/>
    <lineage>
        <taxon>Bacteria</taxon>
        <taxon>Bacillati</taxon>
        <taxon>Bacillota</taxon>
        <taxon>Clostridia</taxon>
        <taxon>Eubacteriales</taxon>
        <taxon>Oscillospiraceae</taxon>
        <taxon>Pseudoflavonifractor</taxon>
    </lineage>
</organism>
<keyword evidence="2" id="KW-1185">Reference proteome</keyword>
<dbReference type="Proteomes" id="UP000003639">
    <property type="component" value="Unassembled WGS sequence"/>
</dbReference>
<name>A6NTG8_9FIRM</name>
<protein>
    <submittedName>
        <fullName evidence="1">Uncharacterized protein</fullName>
    </submittedName>
</protein>
<reference evidence="1 2" key="2">
    <citation type="submission" date="2007-06" db="EMBL/GenBank/DDBJ databases">
        <title>Draft genome sequence of Pseudoflavonifractor capillosus ATCC 29799.</title>
        <authorList>
            <person name="Sudarsanam P."/>
            <person name="Ley R."/>
            <person name="Guruge J."/>
            <person name="Turnbaugh P.J."/>
            <person name="Mahowald M."/>
            <person name="Liep D."/>
            <person name="Gordon J."/>
        </authorList>
    </citation>
    <scope>NUCLEOTIDE SEQUENCE [LARGE SCALE GENOMIC DNA]</scope>
    <source>
        <strain evidence="1 2">ATCC 29799</strain>
    </source>
</reference>
<evidence type="ECO:0000313" key="1">
    <source>
        <dbReference type="EMBL" id="EDN00731.1"/>
    </source>
</evidence>
<dbReference type="AlphaFoldDB" id="A6NTG8"/>
<dbReference type="EMBL" id="AAXG02000010">
    <property type="protein sequence ID" value="EDN00731.1"/>
    <property type="molecule type" value="Genomic_DNA"/>
</dbReference>